<evidence type="ECO:0000256" key="4">
    <source>
        <dbReference type="ARBA" id="ARBA00023002"/>
    </source>
</evidence>
<dbReference type="Proteomes" id="UP000469558">
    <property type="component" value="Unassembled WGS sequence"/>
</dbReference>
<dbReference type="Gene3D" id="3.50.50.60">
    <property type="entry name" value="FAD/NAD(P)-binding domain"/>
    <property type="match status" value="1"/>
</dbReference>
<keyword evidence="5 7" id="KW-0503">Monooxygenase</keyword>
<evidence type="ECO:0000256" key="2">
    <source>
        <dbReference type="ARBA" id="ARBA00022630"/>
    </source>
</evidence>
<dbReference type="PANTHER" id="PTHR13789:SF147">
    <property type="entry name" value="PUTATIVE (AFU_ORTHOLOGUE AFUA_2G01950)-RELATED"/>
    <property type="match status" value="1"/>
</dbReference>
<comment type="similarity">
    <text evidence="1">Belongs to the paxM FAD-dependent monooxygenase family.</text>
</comment>
<comment type="caution">
    <text evidence="7">The sequence shown here is derived from an EMBL/GenBank/DDBJ whole genome shotgun (WGS) entry which is preliminary data.</text>
</comment>
<evidence type="ECO:0000313" key="7">
    <source>
        <dbReference type="EMBL" id="TVY83572.1"/>
    </source>
</evidence>
<dbReference type="GO" id="GO:0071949">
    <property type="term" value="F:FAD binding"/>
    <property type="evidence" value="ECO:0007669"/>
    <property type="project" value="InterPro"/>
</dbReference>
<dbReference type="InterPro" id="IPR002938">
    <property type="entry name" value="FAD-bd"/>
</dbReference>
<reference evidence="7 8" key="1">
    <citation type="submission" date="2018-05" db="EMBL/GenBank/DDBJ databases">
        <title>Genome sequencing and assembly of the regulated plant pathogen Lachnellula willkommii and related sister species for the development of diagnostic species identification markers.</title>
        <authorList>
            <person name="Giroux E."/>
            <person name="Bilodeau G."/>
        </authorList>
    </citation>
    <scope>NUCLEOTIDE SEQUENCE [LARGE SCALE GENOMIC DNA]</scope>
    <source>
        <strain evidence="7 8">CBS 268.59</strain>
    </source>
</reference>
<evidence type="ECO:0000256" key="1">
    <source>
        <dbReference type="ARBA" id="ARBA00007992"/>
    </source>
</evidence>
<dbReference type="SUPFAM" id="SSF54373">
    <property type="entry name" value="FAD-linked reductases, C-terminal domain"/>
    <property type="match status" value="1"/>
</dbReference>
<dbReference type="GO" id="GO:0004497">
    <property type="term" value="F:monooxygenase activity"/>
    <property type="evidence" value="ECO:0007669"/>
    <property type="project" value="UniProtKB-KW"/>
</dbReference>
<dbReference type="PRINTS" id="PR00420">
    <property type="entry name" value="RNGMNOXGNASE"/>
</dbReference>
<dbReference type="EMBL" id="QGMK01000177">
    <property type="protein sequence ID" value="TVY83572.1"/>
    <property type="molecule type" value="Genomic_DNA"/>
</dbReference>
<gene>
    <name evidence="7" type="primary">OpS4_8</name>
    <name evidence="7" type="ORF">LSUE1_G001580</name>
</gene>
<organism evidence="7 8">
    <name type="scientific">Lachnellula suecica</name>
    <dbReference type="NCBI Taxonomy" id="602035"/>
    <lineage>
        <taxon>Eukaryota</taxon>
        <taxon>Fungi</taxon>
        <taxon>Dikarya</taxon>
        <taxon>Ascomycota</taxon>
        <taxon>Pezizomycotina</taxon>
        <taxon>Leotiomycetes</taxon>
        <taxon>Helotiales</taxon>
        <taxon>Lachnaceae</taxon>
        <taxon>Lachnellula</taxon>
    </lineage>
</organism>
<proteinExistence type="inferred from homology"/>
<feature type="domain" description="FAD-binding" evidence="6">
    <location>
        <begin position="289"/>
        <end position="353"/>
    </location>
</feature>
<keyword evidence="2" id="KW-0285">Flavoprotein</keyword>
<keyword evidence="3" id="KW-0274">FAD</keyword>
<evidence type="ECO:0000256" key="5">
    <source>
        <dbReference type="ARBA" id="ARBA00023033"/>
    </source>
</evidence>
<evidence type="ECO:0000259" key="6">
    <source>
        <dbReference type="Pfam" id="PF01494"/>
    </source>
</evidence>
<dbReference type="OrthoDB" id="16820at2759"/>
<accession>A0A8T9CEH3</accession>
<dbReference type="PANTHER" id="PTHR13789">
    <property type="entry name" value="MONOOXYGENASE"/>
    <property type="match status" value="1"/>
</dbReference>
<sequence>MPAFNILIVGGGLGGLVTALALSLKGHKVTVLESTSKLQTIGGGISIQPNAMRVLDTFTPTLLETVKAAGEVQGEKPMTFWRYNGEFVFEMGTRGSFYDYPAMNIHRANLQKVLLDEATKAGAVVHTNARVEKIDDSGDSPIAYTVDGRRWEADLIVGADGVKSTVRNMMYPDIKLQSYTNTYRGMIPGPLMRADPELAPLLEKPRIYWGPHRMVIGIPVQKGAMYSLECNHPGDTGTAGEWNKKGDFKLFLDTYSDFEPMIKKAMTRVIPDSLLVWKLVQLPELESWSWQSGKVVLTADAAHAVTPFAAQGHAMAIEDGAALAECLARAKSTSEIPQVLKAFETIRKPRVHHIGALSQRNEHLWQLPDGEEQRKRDEGMRNIPMGAAPAWDRKHVDETPGFPPDPRFWPWLYGHDVIDFTNRRLDELLK</sequence>
<dbReference type="InterPro" id="IPR036188">
    <property type="entry name" value="FAD/NAD-bd_sf"/>
</dbReference>
<dbReference type="SUPFAM" id="SSF51905">
    <property type="entry name" value="FAD/NAD(P)-binding domain"/>
    <property type="match status" value="1"/>
</dbReference>
<dbReference type="Pfam" id="PF01494">
    <property type="entry name" value="FAD_binding_3"/>
    <property type="match status" value="2"/>
</dbReference>
<keyword evidence="8" id="KW-1185">Reference proteome</keyword>
<protein>
    <submittedName>
        <fullName evidence="7">FAD-dependent monooxygenase OpS4</fullName>
    </submittedName>
</protein>
<name>A0A8T9CEH3_9HELO</name>
<feature type="domain" description="FAD-binding" evidence="6">
    <location>
        <begin position="5"/>
        <end position="170"/>
    </location>
</feature>
<evidence type="ECO:0000256" key="3">
    <source>
        <dbReference type="ARBA" id="ARBA00022827"/>
    </source>
</evidence>
<dbReference type="AlphaFoldDB" id="A0A8T9CEH3"/>
<keyword evidence="4" id="KW-0560">Oxidoreductase</keyword>
<evidence type="ECO:0000313" key="8">
    <source>
        <dbReference type="Proteomes" id="UP000469558"/>
    </source>
</evidence>
<dbReference type="InterPro" id="IPR050493">
    <property type="entry name" value="FAD-dep_Monooxygenase_BioMet"/>
</dbReference>